<evidence type="ECO:0000256" key="8">
    <source>
        <dbReference type="SAM" id="MobiDB-lite"/>
    </source>
</evidence>
<evidence type="ECO:0000256" key="7">
    <source>
        <dbReference type="ARBA" id="ARBA00023136"/>
    </source>
</evidence>
<feature type="region of interest" description="Disordered" evidence="8">
    <location>
        <begin position="1"/>
        <end position="31"/>
    </location>
</feature>
<feature type="transmembrane region" description="Helical" evidence="9">
    <location>
        <begin position="117"/>
        <end position="141"/>
    </location>
</feature>
<dbReference type="AlphaFoldDB" id="M2YFE6"/>
<protein>
    <submittedName>
        <fullName evidence="10">Potassium uptake protein, integral membrane component, KtrB</fullName>
    </submittedName>
</protein>
<dbReference type="PANTHER" id="PTHR32024">
    <property type="entry name" value="TRK SYSTEM POTASSIUM UPTAKE PROTEIN TRKG-RELATED"/>
    <property type="match status" value="1"/>
</dbReference>
<feature type="transmembrane region" description="Helical" evidence="9">
    <location>
        <begin position="345"/>
        <end position="373"/>
    </location>
</feature>
<dbReference type="GO" id="GO:0008324">
    <property type="term" value="F:monoatomic cation transmembrane transporter activity"/>
    <property type="evidence" value="ECO:0007669"/>
    <property type="project" value="InterPro"/>
</dbReference>
<keyword evidence="2" id="KW-0813">Transport</keyword>
<comment type="caution">
    <text evidence="10">The sequence shown here is derived from an EMBL/GenBank/DDBJ whole genome shotgun (WGS) entry which is preliminary data.</text>
</comment>
<evidence type="ECO:0000256" key="2">
    <source>
        <dbReference type="ARBA" id="ARBA00022448"/>
    </source>
</evidence>
<keyword evidence="4 9" id="KW-0812">Transmembrane</keyword>
<evidence type="ECO:0000313" key="10">
    <source>
        <dbReference type="EMBL" id="EME37270.1"/>
    </source>
</evidence>
<evidence type="ECO:0000256" key="1">
    <source>
        <dbReference type="ARBA" id="ARBA00004651"/>
    </source>
</evidence>
<dbReference type="EMBL" id="ANHZ02000004">
    <property type="protein sequence ID" value="EME37270.1"/>
    <property type="molecule type" value="Genomic_DNA"/>
</dbReference>
<keyword evidence="11" id="KW-1185">Reference proteome</keyword>
<gene>
    <name evidence="10" type="ORF">C884_01778</name>
</gene>
<name>M2YFE6_9MICC</name>
<dbReference type="Proteomes" id="UP000009877">
    <property type="component" value="Unassembled WGS sequence"/>
</dbReference>
<dbReference type="PANTHER" id="PTHR32024:SF1">
    <property type="entry name" value="KTR SYSTEM POTASSIUM UPTAKE PROTEIN B"/>
    <property type="match status" value="1"/>
</dbReference>
<accession>M2YFE6</accession>
<organism evidence="10 11">
    <name type="scientific">Kocuria palustris PEL</name>
    <dbReference type="NCBI Taxonomy" id="1236550"/>
    <lineage>
        <taxon>Bacteria</taxon>
        <taxon>Bacillati</taxon>
        <taxon>Actinomycetota</taxon>
        <taxon>Actinomycetes</taxon>
        <taxon>Micrococcales</taxon>
        <taxon>Micrococcaceae</taxon>
        <taxon>Kocuria</taxon>
    </lineage>
</organism>
<reference evidence="10 11" key="1">
    <citation type="journal article" date="2014" name="Genome Announc.">
        <title>Draft Genome Sequence of Kocuria palustris PEL.</title>
        <authorList>
            <person name="Sharma G."/>
            <person name="Khatri I."/>
            <person name="Subramanian S."/>
        </authorList>
    </citation>
    <scope>NUCLEOTIDE SEQUENCE [LARGE SCALE GENOMIC DNA]</scope>
    <source>
        <strain evidence="10 11">PEL</strain>
    </source>
</reference>
<keyword evidence="7 9" id="KW-0472">Membrane</keyword>
<evidence type="ECO:0000256" key="6">
    <source>
        <dbReference type="ARBA" id="ARBA00023065"/>
    </source>
</evidence>
<dbReference type="GO" id="GO:0005886">
    <property type="term" value="C:plasma membrane"/>
    <property type="evidence" value="ECO:0007669"/>
    <property type="project" value="UniProtKB-SubCell"/>
</dbReference>
<keyword evidence="5 9" id="KW-1133">Transmembrane helix</keyword>
<sequence length="492" mass="51955">MDPSRIPPRRDDPGGSTVRATLGASPPQTETRRLRDQLGGLRDLLDRVAQSSPARLAVLVFVGVAGLFTLLLWLPWSSHAGRSTTFVDAAFTAASAVTVTGLTVVPTADHWSFTGQLIILVAVQIGGLGTLTMTSLLALAIGRKLGLRSKLVTQNAMNVGRLGEVGSLLRTVAATSIVIEGSLALILTIGFLVAGEPMHTALWHGIFYSVSAFNNGGFTPHSDGLVPYFTDSVHVWLILFPISMGVLIGSLGFPVILVLRQVGWLRFSRWNLNTKVTVVTTLGLMLLGWVLWAGLEWTNPASIGDESPGQKIFNGFFASVMMRSGGFNIVEMADLQPVTLLLTDALMFAGGAPASTGGGIKVTTFAVVVLAILAEARGDQAVLAFHRTIPDGVLRIAISVIAMSATIVLTAVGILLVLTGEPLERVLFEVVSAYATCGLSVGLSGEMGAAGKAVLIVVMFIGRIGTTTVATALALRSSQRLYQYPEERLIIG</sequence>
<feature type="transmembrane region" description="Helical" evidence="9">
    <location>
        <begin position="393"/>
        <end position="419"/>
    </location>
</feature>
<feature type="transmembrane region" description="Helical" evidence="9">
    <location>
        <begin position="54"/>
        <end position="74"/>
    </location>
</feature>
<evidence type="ECO:0000256" key="3">
    <source>
        <dbReference type="ARBA" id="ARBA00022475"/>
    </source>
</evidence>
<feature type="transmembrane region" description="Helical" evidence="9">
    <location>
        <begin position="272"/>
        <end position="292"/>
    </location>
</feature>
<evidence type="ECO:0000256" key="9">
    <source>
        <dbReference type="SAM" id="Phobius"/>
    </source>
</evidence>
<evidence type="ECO:0000256" key="4">
    <source>
        <dbReference type="ARBA" id="ARBA00022692"/>
    </source>
</evidence>
<feature type="transmembrane region" description="Helical" evidence="9">
    <location>
        <begin position="86"/>
        <end position="105"/>
    </location>
</feature>
<feature type="transmembrane region" description="Helical" evidence="9">
    <location>
        <begin position="171"/>
        <end position="194"/>
    </location>
</feature>
<keyword evidence="6" id="KW-0406">Ion transport</keyword>
<dbReference type="InterPro" id="IPR003445">
    <property type="entry name" value="Cat_transpt"/>
</dbReference>
<dbReference type="GO" id="GO:0030001">
    <property type="term" value="P:metal ion transport"/>
    <property type="evidence" value="ECO:0007669"/>
    <property type="project" value="UniProtKB-ARBA"/>
</dbReference>
<feature type="transmembrane region" description="Helical" evidence="9">
    <location>
        <begin position="453"/>
        <end position="475"/>
    </location>
</feature>
<dbReference type="STRING" id="71999.KPaMU14_10395"/>
<keyword evidence="3" id="KW-1003">Cell membrane</keyword>
<feature type="transmembrane region" description="Helical" evidence="9">
    <location>
        <begin position="235"/>
        <end position="260"/>
    </location>
</feature>
<comment type="subcellular location">
    <subcellularLocation>
        <location evidence="1">Cell membrane</location>
        <topology evidence="1">Multi-pass membrane protein</topology>
    </subcellularLocation>
</comment>
<dbReference type="Pfam" id="PF02386">
    <property type="entry name" value="TrkH"/>
    <property type="match status" value="1"/>
</dbReference>
<evidence type="ECO:0000256" key="5">
    <source>
        <dbReference type="ARBA" id="ARBA00022989"/>
    </source>
</evidence>
<evidence type="ECO:0000313" key="11">
    <source>
        <dbReference type="Proteomes" id="UP000009877"/>
    </source>
</evidence>
<proteinExistence type="predicted"/>